<dbReference type="CDD" id="cd03699">
    <property type="entry name" value="EF4_II"/>
    <property type="match status" value="1"/>
</dbReference>
<dbReference type="GO" id="GO:0003924">
    <property type="term" value="F:GTPase activity"/>
    <property type="evidence" value="ECO:0007669"/>
    <property type="project" value="UniProtKB-UniRule"/>
</dbReference>
<dbReference type="GO" id="GO:0003746">
    <property type="term" value="F:translation elongation factor activity"/>
    <property type="evidence" value="ECO:0007669"/>
    <property type="project" value="UniProtKB-UniRule"/>
</dbReference>
<dbReference type="Pfam" id="PF03144">
    <property type="entry name" value="GTP_EFTU_D2"/>
    <property type="match status" value="1"/>
</dbReference>
<keyword evidence="2 12" id="KW-1003">Cell membrane</keyword>
<dbReference type="EC" id="3.6.5.n1" evidence="11 12"/>
<dbReference type="SUPFAM" id="SSF54980">
    <property type="entry name" value="EF-G C-terminal domain-like"/>
    <property type="match status" value="2"/>
</dbReference>
<evidence type="ECO:0000256" key="8">
    <source>
        <dbReference type="ARBA" id="ARBA00050293"/>
    </source>
</evidence>
<dbReference type="GO" id="GO:0043022">
    <property type="term" value="F:ribosome binding"/>
    <property type="evidence" value="ECO:0007669"/>
    <property type="project" value="UniProtKB-UniRule"/>
</dbReference>
<dbReference type="PROSITE" id="PS51722">
    <property type="entry name" value="G_TR_2"/>
    <property type="match status" value="1"/>
</dbReference>
<proteinExistence type="inferred from homology"/>
<dbReference type="InterPro" id="IPR027417">
    <property type="entry name" value="P-loop_NTPase"/>
</dbReference>
<feature type="binding site" evidence="12">
    <location>
        <begin position="14"/>
        <end position="19"/>
    </location>
    <ligand>
        <name>GTP</name>
        <dbReference type="ChEBI" id="CHEBI:37565"/>
    </ligand>
</feature>
<dbReference type="SMART" id="SM00838">
    <property type="entry name" value="EFG_C"/>
    <property type="match status" value="1"/>
</dbReference>
<keyword evidence="5 12" id="KW-0648">Protein biosynthesis</keyword>
<evidence type="ECO:0000256" key="12">
    <source>
        <dbReference type="HAMAP-Rule" id="MF_00071"/>
    </source>
</evidence>
<dbReference type="Gene3D" id="3.40.50.300">
    <property type="entry name" value="P-loop containing nucleotide triphosphate hydrolases"/>
    <property type="match status" value="1"/>
</dbReference>
<evidence type="ECO:0000256" key="1">
    <source>
        <dbReference type="ARBA" id="ARBA00005454"/>
    </source>
</evidence>
<keyword evidence="7 12" id="KW-0472">Membrane</keyword>
<dbReference type="InterPro" id="IPR004161">
    <property type="entry name" value="EFTu-like_2"/>
</dbReference>
<dbReference type="Gene3D" id="3.30.70.870">
    <property type="entry name" value="Elongation Factor G (Translational Gtpase), domain 3"/>
    <property type="match status" value="1"/>
</dbReference>
<accession>A0A832LME2</accession>
<comment type="function">
    <text evidence="9 12">Required for accurate and efficient protein synthesis under certain stress conditions. May act as a fidelity factor of the translation reaction, by catalyzing a one-codon backward translocation of tRNAs on improperly translocated ribosomes. Back-translocation proceeds from a post-translocation (POST) complex to a pre-translocation (PRE) complex, thus giving elongation factor G a second chance to translocate the tRNAs correctly. Binds to ribosomes in a GTP-dependent manner.</text>
</comment>
<dbReference type="EMBL" id="DSVI01000020">
    <property type="protein sequence ID" value="HGT48862.1"/>
    <property type="molecule type" value="Genomic_DNA"/>
</dbReference>
<dbReference type="SUPFAM" id="SSF52540">
    <property type="entry name" value="P-loop containing nucleoside triphosphate hydrolases"/>
    <property type="match status" value="1"/>
</dbReference>
<dbReference type="AlphaFoldDB" id="A0A832LME2"/>
<name>A0A832LME2_9BACT</name>
<evidence type="ECO:0000256" key="2">
    <source>
        <dbReference type="ARBA" id="ARBA00022475"/>
    </source>
</evidence>
<dbReference type="PANTHER" id="PTHR43512:SF4">
    <property type="entry name" value="TRANSLATION FACTOR GUF1 HOMOLOG, CHLOROPLASTIC"/>
    <property type="match status" value="1"/>
</dbReference>
<dbReference type="PANTHER" id="PTHR43512">
    <property type="entry name" value="TRANSLATION FACTOR GUF1-RELATED"/>
    <property type="match status" value="1"/>
</dbReference>
<dbReference type="FunFam" id="3.30.70.2570:FF:000001">
    <property type="entry name" value="Translation factor GUF1, mitochondrial"/>
    <property type="match status" value="1"/>
</dbReference>
<dbReference type="GO" id="GO:0045727">
    <property type="term" value="P:positive regulation of translation"/>
    <property type="evidence" value="ECO:0007669"/>
    <property type="project" value="UniProtKB-UniRule"/>
</dbReference>
<dbReference type="FunFam" id="3.40.50.300:FF:000078">
    <property type="entry name" value="Elongation factor 4"/>
    <property type="match status" value="1"/>
</dbReference>
<comment type="caution">
    <text evidence="14">The sequence shown here is derived from an EMBL/GenBank/DDBJ whole genome shotgun (WGS) entry which is preliminary data.</text>
</comment>
<dbReference type="CDD" id="cd03709">
    <property type="entry name" value="lepA_C"/>
    <property type="match status" value="1"/>
</dbReference>
<dbReference type="Gene3D" id="3.30.70.2570">
    <property type="entry name" value="Elongation factor 4, C-terminal domain"/>
    <property type="match status" value="1"/>
</dbReference>
<dbReference type="InterPro" id="IPR000795">
    <property type="entry name" value="T_Tr_GTP-bd_dom"/>
</dbReference>
<dbReference type="InterPro" id="IPR013842">
    <property type="entry name" value="LepA_CTD"/>
</dbReference>
<organism evidence="14">
    <name type="scientific">Ignavibacterium album</name>
    <dbReference type="NCBI Taxonomy" id="591197"/>
    <lineage>
        <taxon>Bacteria</taxon>
        <taxon>Pseudomonadati</taxon>
        <taxon>Ignavibacteriota</taxon>
        <taxon>Ignavibacteria</taxon>
        <taxon>Ignavibacteriales</taxon>
        <taxon>Ignavibacteriaceae</taxon>
        <taxon>Ignavibacterium</taxon>
    </lineage>
</organism>
<feature type="domain" description="Tr-type G" evidence="13">
    <location>
        <begin position="2"/>
        <end position="184"/>
    </location>
</feature>
<comment type="subcellular location">
    <subcellularLocation>
        <location evidence="12">Cell membrane</location>
        <topology evidence="12">Peripheral membrane protein</topology>
        <orientation evidence="12">Cytoplasmic side</orientation>
    </subcellularLocation>
</comment>
<dbReference type="Gene3D" id="3.30.70.240">
    <property type="match status" value="1"/>
</dbReference>
<dbReference type="InterPro" id="IPR035647">
    <property type="entry name" value="EFG_III/V"/>
</dbReference>
<dbReference type="Pfam" id="PF00009">
    <property type="entry name" value="GTP_EFTU"/>
    <property type="match status" value="1"/>
</dbReference>
<dbReference type="Gene3D" id="2.40.30.10">
    <property type="entry name" value="Translation factors"/>
    <property type="match status" value="1"/>
</dbReference>
<dbReference type="InterPro" id="IPR000640">
    <property type="entry name" value="EFG_V-like"/>
</dbReference>
<dbReference type="FunFam" id="3.30.70.870:FF:000004">
    <property type="entry name" value="Translation factor GUF1, mitochondrial"/>
    <property type="match status" value="1"/>
</dbReference>
<dbReference type="GO" id="GO:0005886">
    <property type="term" value="C:plasma membrane"/>
    <property type="evidence" value="ECO:0007669"/>
    <property type="project" value="UniProtKB-SubCell"/>
</dbReference>
<evidence type="ECO:0000256" key="10">
    <source>
        <dbReference type="ARBA" id="ARBA00061052"/>
    </source>
</evidence>
<evidence type="ECO:0000259" key="13">
    <source>
        <dbReference type="PROSITE" id="PS51722"/>
    </source>
</evidence>
<dbReference type="Pfam" id="PF06421">
    <property type="entry name" value="LepA_C"/>
    <property type="match status" value="1"/>
</dbReference>
<evidence type="ECO:0000256" key="9">
    <source>
        <dbReference type="ARBA" id="ARBA00057626"/>
    </source>
</evidence>
<dbReference type="InterPro" id="IPR035654">
    <property type="entry name" value="LepA_IV"/>
</dbReference>
<sequence length="597" mass="66846">MNNIRNFCIIAHIDHGKSTIADCLLEKTGVVSEREAKDQILDDLELERERGITIKSHAIQMHYRAKDGNDYVLNLIDTPGHVDFTYEVSRSLAACEGAILVVDAAQGVEAQTISNLYLAIDAGLEIIPVINKIDLPSAEIDKVSQQIIDLLGCKREDIHLVSAKAKIGIEELLETIVTKVPPPTGDPNAPLQALIFDSLFDSYRGAIAYIRVVNGTLKTGERIKFFKVNKEFDAEEIGVLGLKRIKTDELTAGNVGYLIAGVKDVHDTKVGDTVTHAKNGATEPLPGYKEVKPMVYSGLYPTSSDDFEDLRDALEKFRLNDSALVYQPETSAALGFGFRCGFLGLLHMEIVQERLLREYNQSIITTLPNVEYIVYTKKGEKIIVDNPAEMPPVGEIDHIEEPYMKAQIVTPSEYVGNIMKLAMDKRGVYKNTTYIDPTRADLQYEFPLSEIIFDFYDKLKSVTRGYASFDYEFIGYRESDLVKLDILLNGEPVDALSMIVHRSKAYDWGRKVCTKLKDLIPRQMFEISVQAAIGTKVISKSVIKALRKNVLAKCYGGDITRKRKLLEKQKEGKKRMKQVGNVEIPQEAFLAVLQIDE</sequence>
<evidence type="ECO:0000313" key="14">
    <source>
        <dbReference type="EMBL" id="HGT48862.1"/>
    </source>
</evidence>
<comment type="similarity">
    <text evidence="10">Belongs to the GTP-binding elongation factor family. LepA subfamily.</text>
</comment>
<dbReference type="CDD" id="cd01890">
    <property type="entry name" value="LepA"/>
    <property type="match status" value="1"/>
</dbReference>
<reference evidence="14" key="1">
    <citation type="journal article" date="2020" name="mSystems">
        <title>Genome- and Community-Level Interaction Insights into Carbon Utilization and Element Cycling Functions of Hydrothermarchaeota in Hydrothermal Sediment.</title>
        <authorList>
            <person name="Zhou Z."/>
            <person name="Liu Y."/>
            <person name="Xu W."/>
            <person name="Pan J."/>
            <person name="Luo Z.H."/>
            <person name="Li M."/>
        </authorList>
    </citation>
    <scope>NUCLEOTIDE SEQUENCE [LARGE SCALE GENOMIC DNA]</scope>
    <source>
        <strain evidence="14">SpSt-500</strain>
    </source>
</reference>
<evidence type="ECO:0000256" key="4">
    <source>
        <dbReference type="ARBA" id="ARBA00022801"/>
    </source>
</evidence>
<comment type="similarity">
    <text evidence="1 12">Belongs to the TRAFAC class translation factor GTPase superfamily. Classic translation factor GTPase family. LepA subfamily.</text>
</comment>
<protein>
    <recommendedName>
        <fullName evidence="11 12">Elongation factor 4</fullName>
        <shortName evidence="12">EF-4</shortName>
        <ecNumber evidence="11 12">3.6.5.n1</ecNumber>
    </recommendedName>
    <alternativeName>
        <fullName evidence="12">Ribosomal back-translocase LepA</fullName>
    </alternativeName>
</protein>
<evidence type="ECO:0000256" key="5">
    <source>
        <dbReference type="ARBA" id="ARBA00022917"/>
    </source>
</evidence>
<dbReference type="InterPro" id="IPR038363">
    <property type="entry name" value="LepA_C_sf"/>
</dbReference>
<dbReference type="NCBIfam" id="TIGR01393">
    <property type="entry name" value="lepA"/>
    <property type="match status" value="1"/>
</dbReference>
<dbReference type="GO" id="GO:0005525">
    <property type="term" value="F:GTP binding"/>
    <property type="evidence" value="ECO:0007669"/>
    <property type="project" value="UniProtKB-UniRule"/>
</dbReference>
<keyword evidence="3 12" id="KW-0547">Nucleotide-binding</keyword>
<dbReference type="PRINTS" id="PR00315">
    <property type="entry name" value="ELONGATNFCT"/>
</dbReference>
<keyword evidence="4 12" id="KW-0378">Hydrolase</keyword>
<dbReference type="CDD" id="cd16260">
    <property type="entry name" value="EF4_III"/>
    <property type="match status" value="1"/>
</dbReference>
<keyword evidence="14" id="KW-0251">Elongation factor</keyword>
<dbReference type="Pfam" id="PF00679">
    <property type="entry name" value="EFG_C"/>
    <property type="match status" value="1"/>
</dbReference>
<feature type="binding site" evidence="12">
    <location>
        <begin position="131"/>
        <end position="134"/>
    </location>
    <ligand>
        <name>GTP</name>
        <dbReference type="ChEBI" id="CHEBI:37565"/>
    </ligand>
</feature>
<dbReference type="FunFam" id="2.40.30.10:FF:000015">
    <property type="entry name" value="Translation factor GUF1, mitochondrial"/>
    <property type="match status" value="1"/>
</dbReference>
<dbReference type="InterPro" id="IPR006297">
    <property type="entry name" value="EF-4"/>
</dbReference>
<comment type="catalytic activity">
    <reaction evidence="8 12">
        <text>GTP + H2O = GDP + phosphate + H(+)</text>
        <dbReference type="Rhea" id="RHEA:19669"/>
        <dbReference type="ChEBI" id="CHEBI:15377"/>
        <dbReference type="ChEBI" id="CHEBI:15378"/>
        <dbReference type="ChEBI" id="CHEBI:37565"/>
        <dbReference type="ChEBI" id="CHEBI:43474"/>
        <dbReference type="ChEBI" id="CHEBI:58189"/>
        <dbReference type="EC" id="3.6.5.n1"/>
    </reaction>
</comment>
<evidence type="ECO:0000256" key="7">
    <source>
        <dbReference type="ARBA" id="ARBA00023136"/>
    </source>
</evidence>
<gene>
    <name evidence="12" type="primary">lepA</name>
    <name evidence="14" type="ORF">ENS56_12565</name>
</gene>
<evidence type="ECO:0000256" key="11">
    <source>
        <dbReference type="ARBA" id="ARBA00066744"/>
    </source>
</evidence>
<evidence type="ECO:0000256" key="3">
    <source>
        <dbReference type="ARBA" id="ARBA00022741"/>
    </source>
</evidence>
<dbReference type="HAMAP" id="MF_00071">
    <property type="entry name" value="LepA"/>
    <property type="match status" value="1"/>
</dbReference>
<dbReference type="NCBIfam" id="TIGR00231">
    <property type="entry name" value="small_GTP"/>
    <property type="match status" value="1"/>
</dbReference>
<keyword evidence="6 12" id="KW-0342">GTP-binding</keyword>
<dbReference type="FunFam" id="3.30.70.240:FF:000007">
    <property type="entry name" value="Translation factor GUF1, mitochondrial"/>
    <property type="match status" value="1"/>
</dbReference>
<evidence type="ECO:0000256" key="6">
    <source>
        <dbReference type="ARBA" id="ARBA00023134"/>
    </source>
</evidence>
<dbReference type="InterPro" id="IPR005225">
    <property type="entry name" value="Small_GTP-bd"/>
</dbReference>